<dbReference type="OrthoDB" id="8077877at2"/>
<name>A0A285UYS4_9HYPH</name>
<accession>A0A285UYS4</accession>
<dbReference type="EMBL" id="OBQD01000024">
    <property type="protein sequence ID" value="SOC46817.1"/>
    <property type="molecule type" value="Genomic_DNA"/>
</dbReference>
<evidence type="ECO:0000313" key="2">
    <source>
        <dbReference type="Proteomes" id="UP000219167"/>
    </source>
</evidence>
<keyword evidence="2" id="KW-1185">Reference proteome</keyword>
<gene>
    <name evidence="1" type="ORF">SAMN05892877_12458</name>
</gene>
<evidence type="ECO:0000313" key="1">
    <source>
        <dbReference type="EMBL" id="SOC46817.1"/>
    </source>
</evidence>
<protein>
    <submittedName>
        <fullName evidence="1">Uncharacterized protein</fullName>
    </submittedName>
</protein>
<sequence length="147" mass="16955">MTDFNPIALLQSVKRLRHRALLGRDDSTTTFMRNLYGQLLDKLNLMAADLVDEIATFEELDHDRKASEAGESWFYFYYICTPFERRWIEHGPISVLDEITIFARIEDDACLIDLNYTEVPAAELGELPALLEAIRQKTRVTFIAARV</sequence>
<proteinExistence type="predicted"/>
<reference evidence="1 2" key="1">
    <citation type="submission" date="2017-08" db="EMBL/GenBank/DDBJ databases">
        <authorList>
            <person name="de Groot N.N."/>
        </authorList>
    </citation>
    <scope>NUCLEOTIDE SEQUENCE [LARGE SCALE GENOMIC DNA]</scope>
    <source>
        <strain evidence="1 2">JC85</strain>
    </source>
</reference>
<organism evidence="1 2">
    <name type="scientific">Rhizobium subbaraonis</name>
    <dbReference type="NCBI Taxonomy" id="908946"/>
    <lineage>
        <taxon>Bacteria</taxon>
        <taxon>Pseudomonadati</taxon>
        <taxon>Pseudomonadota</taxon>
        <taxon>Alphaproteobacteria</taxon>
        <taxon>Hyphomicrobiales</taxon>
        <taxon>Rhizobiaceae</taxon>
        <taxon>Rhizobium/Agrobacterium group</taxon>
        <taxon>Rhizobium</taxon>
    </lineage>
</organism>
<dbReference type="AlphaFoldDB" id="A0A285UYS4"/>
<dbReference type="Proteomes" id="UP000219167">
    <property type="component" value="Unassembled WGS sequence"/>
</dbReference>
<dbReference type="RefSeq" id="WP_097142793.1">
    <property type="nucleotide sequence ID" value="NZ_OBQD01000024.1"/>
</dbReference>